<evidence type="ECO:0000313" key="2">
    <source>
        <dbReference type="EMBL" id="MDF3294335.1"/>
    </source>
</evidence>
<proteinExistence type="predicted"/>
<accession>A0ABT5ZWX9</accession>
<sequence>MSTMTEQTARPSTAWRMGVLAVPLFAAVAAVCFVAHVSLANDHSAQQAASCTWLSLSWTVYATAYGAVLLAVAAVAVHFGMFRRAKRNQQNATAVWQGWLSLLAVAVATLCVLAGGIAVVLTHMEAADLAGKIGTHLCEG</sequence>
<protein>
    <submittedName>
        <fullName evidence="2">Uncharacterized protein</fullName>
    </submittedName>
</protein>
<keyword evidence="1" id="KW-0472">Membrane</keyword>
<comment type="caution">
    <text evidence="2">The sequence shown here is derived from an EMBL/GenBank/DDBJ whole genome shotgun (WGS) entry which is preliminary data.</text>
</comment>
<organism evidence="2 3">
    <name type="scientific">Streptomyces silvisoli</name>
    <dbReference type="NCBI Taxonomy" id="3034235"/>
    <lineage>
        <taxon>Bacteria</taxon>
        <taxon>Bacillati</taxon>
        <taxon>Actinomycetota</taxon>
        <taxon>Actinomycetes</taxon>
        <taxon>Kitasatosporales</taxon>
        <taxon>Streptomycetaceae</taxon>
        <taxon>Streptomyces</taxon>
    </lineage>
</organism>
<feature type="transmembrane region" description="Helical" evidence="1">
    <location>
        <begin position="56"/>
        <end position="79"/>
    </location>
</feature>
<keyword evidence="1" id="KW-1133">Transmembrane helix</keyword>
<keyword evidence="3" id="KW-1185">Reference proteome</keyword>
<evidence type="ECO:0000313" key="3">
    <source>
        <dbReference type="Proteomes" id="UP001216579"/>
    </source>
</evidence>
<dbReference type="Proteomes" id="UP001216579">
    <property type="component" value="Unassembled WGS sequence"/>
</dbReference>
<name>A0ABT5ZWX9_9ACTN</name>
<keyword evidence="1" id="KW-0812">Transmembrane</keyword>
<feature type="transmembrane region" description="Helical" evidence="1">
    <location>
        <begin position="99"/>
        <end position="121"/>
    </location>
</feature>
<evidence type="ECO:0000256" key="1">
    <source>
        <dbReference type="SAM" id="Phobius"/>
    </source>
</evidence>
<dbReference type="EMBL" id="JARJBC010000043">
    <property type="protein sequence ID" value="MDF3294335.1"/>
    <property type="molecule type" value="Genomic_DNA"/>
</dbReference>
<reference evidence="2 3" key="1">
    <citation type="submission" date="2023-03" db="EMBL/GenBank/DDBJ databases">
        <title>Draft genome sequence of Streptomyces sp. RB6PN23 isolated from peat swamp forest in Thailand.</title>
        <authorList>
            <person name="Klaysubun C."/>
            <person name="Duangmal K."/>
        </authorList>
    </citation>
    <scope>NUCLEOTIDE SEQUENCE [LARGE SCALE GENOMIC DNA]</scope>
    <source>
        <strain evidence="2 3">RB6PN23</strain>
    </source>
</reference>
<gene>
    <name evidence="2" type="ORF">P3G67_35100</name>
</gene>
<dbReference type="RefSeq" id="WP_276097127.1">
    <property type="nucleotide sequence ID" value="NZ_JARJBC010000043.1"/>
</dbReference>